<feature type="compositionally biased region" description="Acidic residues" evidence="1">
    <location>
        <begin position="29"/>
        <end position="67"/>
    </location>
</feature>
<dbReference type="Pfam" id="PF04795">
    <property type="entry name" value="PAPA-1"/>
    <property type="match status" value="1"/>
</dbReference>
<dbReference type="OrthoDB" id="2021186at2759"/>
<dbReference type="HOGENOM" id="CLU_066892_0_0_1"/>
<feature type="compositionally biased region" description="Basic and acidic residues" evidence="1">
    <location>
        <begin position="115"/>
        <end position="155"/>
    </location>
</feature>
<dbReference type="GeneID" id="11530726"/>
<proteinExistence type="predicted"/>
<dbReference type="GO" id="GO:0031011">
    <property type="term" value="C:Ino80 complex"/>
    <property type="evidence" value="ECO:0007669"/>
    <property type="project" value="EnsemblFungi"/>
</dbReference>
<organism evidence="3 4">
    <name type="scientific">Tetrapisispora phaffii (strain ATCC 24235 / CBS 4417 / NBRC 1672 / NRRL Y-8282 / UCD 70-5)</name>
    <name type="common">Yeast</name>
    <name type="synonym">Fabospora phaffii</name>
    <dbReference type="NCBI Taxonomy" id="1071381"/>
    <lineage>
        <taxon>Eukaryota</taxon>
        <taxon>Fungi</taxon>
        <taxon>Dikarya</taxon>
        <taxon>Ascomycota</taxon>
        <taxon>Saccharomycotina</taxon>
        <taxon>Saccharomycetes</taxon>
        <taxon>Saccharomycetales</taxon>
        <taxon>Saccharomycetaceae</taxon>
        <taxon>Tetrapisispora</taxon>
    </lineage>
</organism>
<protein>
    <recommendedName>
        <fullName evidence="2">INO80 complex subunit B-like conserved region domain-containing protein</fullName>
    </recommendedName>
</protein>
<feature type="compositionally biased region" description="Basic and acidic residues" evidence="1">
    <location>
        <begin position="88"/>
        <end position="99"/>
    </location>
</feature>
<gene>
    <name evidence="3" type="primary">TPHA0O01820</name>
    <name evidence="3" type="ordered locus">TPHA_0O01820</name>
</gene>
<feature type="compositionally biased region" description="Polar residues" evidence="1">
    <location>
        <begin position="14"/>
        <end position="25"/>
    </location>
</feature>
<reference evidence="3 4" key="1">
    <citation type="journal article" date="2011" name="Proc. Natl. Acad. Sci. U.S.A.">
        <title>Evolutionary erosion of yeast sex chromosomes by mating-type switching accidents.</title>
        <authorList>
            <person name="Gordon J.L."/>
            <person name="Armisen D."/>
            <person name="Proux-Wera E."/>
            <person name="Oheigeartaigh S.S."/>
            <person name="Byrne K.P."/>
            <person name="Wolfe K.H."/>
        </authorList>
    </citation>
    <scope>NUCLEOTIDE SEQUENCE [LARGE SCALE GENOMIC DNA]</scope>
    <source>
        <strain evidence="4">ATCC 24235 / CBS 4417 / NBRC 1672 / NRRL Y-8282 / UCD 70-5</strain>
    </source>
</reference>
<dbReference type="InterPro" id="IPR029523">
    <property type="entry name" value="INO80B/Ies2"/>
</dbReference>
<name>G8C1X1_TETPH</name>
<feature type="compositionally biased region" description="Basic and acidic residues" evidence="1">
    <location>
        <begin position="167"/>
        <end position="178"/>
    </location>
</feature>
<dbReference type="RefSeq" id="XP_003688583.1">
    <property type="nucleotide sequence ID" value="XM_003688535.1"/>
</dbReference>
<dbReference type="eggNOG" id="ENOG502S7M7">
    <property type="taxonomic scope" value="Eukaryota"/>
</dbReference>
<evidence type="ECO:0000256" key="1">
    <source>
        <dbReference type="SAM" id="MobiDB-lite"/>
    </source>
</evidence>
<accession>G8C1X1</accession>
<evidence type="ECO:0000313" key="4">
    <source>
        <dbReference type="Proteomes" id="UP000005666"/>
    </source>
</evidence>
<evidence type="ECO:0000313" key="3">
    <source>
        <dbReference type="EMBL" id="CCE66149.1"/>
    </source>
</evidence>
<dbReference type="PANTHER" id="PTHR21561">
    <property type="entry name" value="INO80 COMPLEX SUBUNIT B"/>
    <property type="match status" value="1"/>
</dbReference>
<dbReference type="PANTHER" id="PTHR21561:SF12">
    <property type="entry name" value="INO80 COMPLEX SUBUNIT B"/>
    <property type="match status" value="1"/>
</dbReference>
<dbReference type="Proteomes" id="UP000005666">
    <property type="component" value="Chromosome 15"/>
</dbReference>
<sequence>MEEEEEEEEETTKNRLSSTSRNQSIKVVDDDEEDEGDSEDFEQQEEQEEEEQDEEQDEEEQDEEQEQEEGKDGQTEVETPSGLENDTDGSRETTLETVRKTGGSKMLLNLLSDGSSRKKLTEEEIQLRRAENARKRKNLSEKRSEEEKREVLDKLLKRRAAKSRSHLPNDDENSKDGTDESLSYIKPRRPYSSPGMIRTLRKAETDLYCTY</sequence>
<dbReference type="GO" id="GO:0006338">
    <property type="term" value="P:chromatin remodeling"/>
    <property type="evidence" value="ECO:0007669"/>
    <property type="project" value="EnsemblFungi"/>
</dbReference>
<evidence type="ECO:0000259" key="2">
    <source>
        <dbReference type="SMART" id="SM01406"/>
    </source>
</evidence>
<feature type="domain" description="INO80 complex subunit B-like conserved region" evidence="2">
    <location>
        <begin position="124"/>
        <end position="207"/>
    </location>
</feature>
<feature type="compositionally biased region" description="Acidic residues" evidence="1">
    <location>
        <begin position="1"/>
        <end position="10"/>
    </location>
</feature>
<dbReference type="KEGG" id="tpf:TPHA_0O01820"/>
<dbReference type="STRING" id="1071381.G8C1X1"/>
<keyword evidence="4" id="KW-1185">Reference proteome</keyword>
<feature type="region of interest" description="Disordered" evidence="1">
    <location>
        <begin position="1"/>
        <end position="197"/>
    </location>
</feature>
<dbReference type="InterPro" id="IPR006880">
    <property type="entry name" value="INO80B_C"/>
</dbReference>
<dbReference type="AlphaFoldDB" id="G8C1X1"/>
<feature type="compositionally biased region" description="Basic residues" evidence="1">
    <location>
        <begin position="156"/>
        <end position="165"/>
    </location>
</feature>
<dbReference type="OMA" id="IRTIITQ"/>
<dbReference type="EMBL" id="HE612870">
    <property type="protein sequence ID" value="CCE66149.1"/>
    <property type="molecule type" value="Genomic_DNA"/>
</dbReference>
<dbReference type="SMART" id="SM01406">
    <property type="entry name" value="PAPA-1"/>
    <property type="match status" value="1"/>
</dbReference>